<feature type="region of interest" description="Disordered" evidence="6">
    <location>
        <begin position="166"/>
        <end position="208"/>
    </location>
</feature>
<accession>A0ABZ1YYN8</accession>
<keyword evidence="7" id="KW-1133">Transmembrane helix</keyword>
<dbReference type="Pfam" id="PF08281">
    <property type="entry name" value="Sigma70_r4_2"/>
    <property type="match status" value="1"/>
</dbReference>
<keyword evidence="10" id="KW-1185">Reference proteome</keyword>
<keyword evidence="3" id="KW-0731">Sigma factor</keyword>
<evidence type="ECO:0000313" key="9">
    <source>
        <dbReference type="EMBL" id="WUV48405.1"/>
    </source>
</evidence>
<keyword evidence="5" id="KW-0804">Transcription</keyword>
<evidence type="ECO:0000256" key="7">
    <source>
        <dbReference type="SAM" id="Phobius"/>
    </source>
</evidence>
<reference evidence="9" key="1">
    <citation type="submission" date="2022-10" db="EMBL/GenBank/DDBJ databases">
        <title>The complete genomes of actinobacterial strains from the NBC collection.</title>
        <authorList>
            <person name="Joergensen T.S."/>
            <person name="Alvarez Arevalo M."/>
            <person name="Sterndorff E.B."/>
            <person name="Faurdal D."/>
            <person name="Vuksanovic O."/>
            <person name="Mourched A.-S."/>
            <person name="Charusanti P."/>
            <person name="Shaw S."/>
            <person name="Blin K."/>
            <person name="Weber T."/>
        </authorList>
    </citation>
    <scope>NUCLEOTIDE SEQUENCE</scope>
    <source>
        <strain evidence="9">NBC_01482</strain>
    </source>
</reference>
<evidence type="ECO:0000259" key="8">
    <source>
        <dbReference type="Pfam" id="PF08281"/>
    </source>
</evidence>
<keyword evidence="4" id="KW-0238">DNA-binding</keyword>
<dbReference type="SUPFAM" id="SSF88659">
    <property type="entry name" value="Sigma3 and sigma4 domains of RNA polymerase sigma factors"/>
    <property type="match status" value="1"/>
</dbReference>
<keyword evidence="7" id="KW-0812">Transmembrane</keyword>
<dbReference type="InterPro" id="IPR036388">
    <property type="entry name" value="WH-like_DNA-bd_sf"/>
</dbReference>
<evidence type="ECO:0000256" key="3">
    <source>
        <dbReference type="ARBA" id="ARBA00023082"/>
    </source>
</evidence>
<keyword evidence="7" id="KW-0472">Membrane</keyword>
<evidence type="ECO:0000256" key="1">
    <source>
        <dbReference type="ARBA" id="ARBA00010641"/>
    </source>
</evidence>
<feature type="transmembrane region" description="Helical" evidence="7">
    <location>
        <begin position="19"/>
        <end position="38"/>
    </location>
</feature>
<keyword evidence="2" id="KW-0805">Transcription regulation</keyword>
<gene>
    <name evidence="9" type="ORF">OG563_09505</name>
</gene>
<name>A0ABZ1YYN8_9NOCA</name>
<feature type="transmembrane region" description="Helical" evidence="7">
    <location>
        <begin position="126"/>
        <end position="149"/>
    </location>
</feature>
<feature type="domain" description="RNA polymerase sigma factor 70 region 4 type 2" evidence="8">
    <location>
        <begin position="285"/>
        <end position="321"/>
    </location>
</feature>
<feature type="compositionally biased region" description="Basic and acidic residues" evidence="6">
    <location>
        <begin position="166"/>
        <end position="190"/>
    </location>
</feature>
<evidence type="ECO:0000256" key="5">
    <source>
        <dbReference type="ARBA" id="ARBA00023163"/>
    </source>
</evidence>
<comment type="similarity">
    <text evidence="1">Belongs to the sigma-70 factor family. ECF subfamily.</text>
</comment>
<dbReference type="Gene3D" id="1.10.10.10">
    <property type="entry name" value="Winged helix-like DNA-binding domain superfamily/Winged helix DNA-binding domain"/>
    <property type="match status" value="1"/>
</dbReference>
<dbReference type="InterPro" id="IPR013324">
    <property type="entry name" value="RNA_pol_sigma_r3/r4-like"/>
</dbReference>
<sequence length="325" mass="34623">MTETQDPPTHHRAPRRWPVLLLALPAFVAIWSGWVGLGELAGFGPVHPLPGIADDFEINSAITLPIGMEVYSAYALHAWLSGHVRTTAARTFAKYSALAALTLGGAGQVAYHLMSASGIVAAPWPITTAVACIPVAVLGMAAVLAHLLAQPADLAHAVHDDAAVRTPETVHDTDDAHAQRADRAHDDRAQDVAQDDADVAQPVRKVSQRVRVDAQRAHDAVPMHSARALPASTAVRTVSLVKDRALCTSPNGVRNVVHSDRWTDAAERLCKADPSGRRDVRTVETILRLHHVDGLPHARIAAHTGCSASTVSRTLTAARAHVESN</sequence>
<dbReference type="RefSeq" id="WP_329412755.1">
    <property type="nucleotide sequence ID" value="NZ_CP109441.1"/>
</dbReference>
<evidence type="ECO:0000256" key="6">
    <source>
        <dbReference type="SAM" id="MobiDB-lite"/>
    </source>
</evidence>
<evidence type="ECO:0000256" key="2">
    <source>
        <dbReference type="ARBA" id="ARBA00023015"/>
    </source>
</evidence>
<dbReference type="Proteomes" id="UP001432062">
    <property type="component" value="Chromosome"/>
</dbReference>
<proteinExistence type="inferred from homology"/>
<evidence type="ECO:0000256" key="4">
    <source>
        <dbReference type="ARBA" id="ARBA00023125"/>
    </source>
</evidence>
<dbReference type="InterPro" id="IPR013249">
    <property type="entry name" value="RNA_pol_sigma70_r4_t2"/>
</dbReference>
<feature type="transmembrane region" description="Helical" evidence="7">
    <location>
        <begin position="58"/>
        <end position="80"/>
    </location>
</feature>
<organism evidence="9 10">
    <name type="scientific">Nocardia vinacea</name>
    <dbReference type="NCBI Taxonomy" id="96468"/>
    <lineage>
        <taxon>Bacteria</taxon>
        <taxon>Bacillati</taxon>
        <taxon>Actinomycetota</taxon>
        <taxon>Actinomycetes</taxon>
        <taxon>Mycobacteriales</taxon>
        <taxon>Nocardiaceae</taxon>
        <taxon>Nocardia</taxon>
    </lineage>
</organism>
<feature type="transmembrane region" description="Helical" evidence="7">
    <location>
        <begin position="92"/>
        <end position="114"/>
    </location>
</feature>
<protein>
    <submittedName>
        <fullName evidence="9">Sigma-70 region 4 domain-containing protein</fullName>
    </submittedName>
</protein>
<evidence type="ECO:0000313" key="10">
    <source>
        <dbReference type="Proteomes" id="UP001432062"/>
    </source>
</evidence>
<dbReference type="EMBL" id="CP109441">
    <property type="protein sequence ID" value="WUV48405.1"/>
    <property type="molecule type" value="Genomic_DNA"/>
</dbReference>